<keyword evidence="1" id="KW-0472">Membrane</keyword>
<dbReference type="Pfam" id="PF13843">
    <property type="entry name" value="DDE_Tnp_1_7"/>
    <property type="match status" value="1"/>
</dbReference>
<feature type="transmembrane region" description="Helical" evidence="1">
    <location>
        <begin position="212"/>
        <end position="231"/>
    </location>
</feature>
<dbReference type="AlphaFoldDB" id="A0A225VTR2"/>
<evidence type="ECO:0000259" key="2">
    <source>
        <dbReference type="Pfam" id="PF13843"/>
    </source>
</evidence>
<gene>
    <name evidence="3" type="ORF">PHMEG_00019079</name>
</gene>
<accession>A0A225VTR2</accession>
<keyword evidence="4" id="KW-1185">Reference proteome</keyword>
<sequence length="248" mass="28685">MVQPIRKDVAAYWSLKQVGALHTNRFHLFMPRNRIYYIIGNLHFSNNRSAKASVDRAWNIRPVADVLQRTFARGFRAPCSTRTNLTSGEPKCSSRHTLVPQDNNTGEAAVLFHRDENYFDEEIRYDQAGPEQANSQITAAMWMDRTPLLLEPTDVLTIIGRRIHGEKQSIPAPELVRDYHCSMVGVDVHDQLRMQLYTVQLCYKIRKYFKTLFLGLFDTALANVCFVFRLYKNLHDSCSNAKQRHAKH</sequence>
<keyword evidence="1" id="KW-1133">Transmembrane helix</keyword>
<dbReference type="PANTHER" id="PTHR46599:SF3">
    <property type="entry name" value="PIGGYBAC TRANSPOSABLE ELEMENT-DERIVED PROTEIN 4"/>
    <property type="match status" value="1"/>
</dbReference>
<evidence type="ECO:0000313" key="3">
    <source>
        <dbReference type="EMBL" id="OWZ08389.1"/>
    </source>
</evidence>
<organism evidence="3 4">
    <name type="scientific">Phytophthora megakarya</name>
    <dbReference type="NCBI Taxonomy" id="4795"/>
    <lineage>
        <taxon>Eukaryota</taxon>
        <taxon>Sar</taxon>
        <taxon>Stramenopiles</taxon>
        <taxon>Oomycota</taxon>
        <taxon>Peronosporomycetes</taxon>
        <taxon>Peronosporales</taxon>
        <taxon>Peronosporaceae</taxon>
        <taxon>Phytophthora</taxon>
    </lineage>
</organism>
<proteinExistence type="predicted"/>
<dbReference type="Proteomes" id="UP000198211">
    <property type="component" value="Unassembled WGS sequence"/>
</dbReference>
<comment type="caution">
    <text evidence="3">The sequence shown here is derived from an EMBL/GenBank/DDBJ whole genome shotgun (WGS) entry which is preliminary data.</text>
</comment>
<dbReference type="EMBL" id="NBNE01003172">
    <property type="protein sequence ID" value="OWZ08389.1"/>
    <property type="molecule type" value="Genomic_DNA"/>
</dbReference>
<evidence type="ECO:0000256" key="1">
    <source>
        <dbReference type="SAM" id="Phobius"/>
    </source>
</evidence>
<dbReference type="PANTHER" id="PTHR46599">
    <property type="entry name" value="PIGGYBAC TRANSPOSABLE ELEMENT-DERIVED PROTEIN 4"/>
    <property type="match status" value="1"/>
</dbReference>
<dbReference type="OrthoDB" id="117306at2759"/>
<reference evidence="4" key="1">
    <citation type="submission" date="2017-03" db="EMBL/GenBank/DDBJ databases">
        <title>Phytopthora megakarya and P. palmivora, two closely related causual agents of cacao black pod achieved similar genome size and gene model numbers by different mechanisms.</title>
        <authorList>
            <person name="Ali S."/>
            <person name="Shao J."/>
            <person name="Larry D.J."/>
            <person name="Kronmiller B."/>
            <person name="Shen D."/>
            <person name="Strem M.D."/>
            <person name="Melnick R.L."/>
            <person name="Guiltinan M.J."/>
            <person name="Tyler B.M."/>
            <person name="Meinhardt L.W."/>
            <person name="Bailey B.A."/>
        </authorList>
    </citation>
    <scope>NUCLEOTIDE SEQUENCE [LARGE SCALE GENOMIC DNA]</scope>
    <source>
        <strain evidence="4">zdho120</strain>
    </source>
</reference>
<keyword evidence="1" id="KW-0812">Transmembrane</keyword>
<dbReference type="InterPro" id="IPR029526">
    <property type="entry name" value="PGBD"/>
</dbReference>
<evidence type="ECO:0000313" key="4">
    <source>
        <dbReference type="Proteomes" id="UP000198211"/>
    </source>
</evidence>
<protein>
    <recommendedName>
        <fullName evidence="2">PiggyBac transposable element-derived protein domain-containing protein</fullName>
    </recommendedName>
</protein>
<feature type="domain" description="PiggyBac transposable element-derived protein" evidence="2">
    <location>
        <begin position="7"/>
        <end position="77"/>
    </location>
</feature>
<name>A0A225VTR2_9STRA</name>